<dbReference type="GO" id="GO:0016491">
    <property type="term" value="F:oxidoreductase activity"/>
    <property type="evidence" value="ECO:0007669"/>
    <property type="project" value="UniProtKB-KW"/>
</dbReference>
<dbReference type="PANTHER" id="PTHR43391:SF26">
    <property type="entry name" value="BLL7251 PROTEIN"/>
    <property type="match status" value="1"/>
</dbReference>
<dbReference type="CDD" id="cd05233">
    <property type="entry name" value="SDR_c"/>
    <property type="match status" value="1"/>
</dbReference>
<dbReference type="SUPFAM" id="SSF51735">
    <property type="entry name" value="NAD(P)-binding Rossmann-fold domains"/>
    <property type="match status" value="1"/>
</dbReference>
<dbReference type="OrthoDB" id="9775296at2"/>
<dbReference type="PRINTS" id="PR00080">
    <property type="entry name" value="SDRFAMILY"/>
</dbReference>
<evidence type="ECO:0000256" key="1">
    <source>
        <dbReference type="ARBA" id="ARBA00006484"/>
    </source>
</evidence>
<dbReference type="RefSeq" id="WP_055637869.1">
    <property type="nucleotide sequence ID" value="NZ_JBIRRP010000015.1"/>
</dbReference>
<evidence type="ECO:0000313" key="6">
    <source>
        <dbReference type="Proteomes" id="UP000052982"/>
    </source>
</evidence>
<dbReference type="FunFam" id="3.40.50.720:FF:000084">
    <property type="entry name" value="Short-chain dehydrogenase reductase"/>
    <property type="match status" value="1"/>
</dbReference>
<dbReference type="PANTHER" id="PTHR43391">
    <property type="entry name" value="RETINOL DEHYDROGENASE-RELATED"/>
    <property type="match status" value="1"/>
</dbReference>
<gene>
    <name evidence="5" type="ORF">AQJ64_24660</name>
</gene>
<comment type="caution">
    <text evidence="5">The sequence shown here is derived from an EMBL/GenBank/DDBJ whole genome shotgun (WGS) entry which is preliminary data.</text>
</comment>
<dbReference type="AlphaFoldDB" id="A0A101SVE8"/>
<dbReference type="PRINTS" id="PR00081">
    <property type="entry name" value="GDHRDH"/>
</dbReference>
<dbReference type="Pfam" id="PF00106">
    <property type="entry name" value="adh_short"/>
    <property type="match status" value="1"/>
</dbReference>
<keyword evidence="2" id="KW-0560">Oxidoreductase</keyword>
<dbReference type="EMBL" id="LMWW01000040">
    <property type="protein sequence ID" value="KUN80781.1"/>
    <property type="molecule type" value="Genomic_DNA"/>
</dbReference>
<comment type="similarity">
    <text evidence="1 3">Belongs to the short-chain dehydrogenases/reductases (SDR) family.</text>
</comment>
<sequence length="261" mass="27274">MSIDLHHAVAVVTGAGSGIGRAAAHAFARRGARVVVTDLIGERARTVADELGPRGVAAACDVTSVDDLRAVRGLALDHFGRVDLVMNNAGVLAVGPAEDIPLEAWQRVVDVNLLGVVRSNLVFLPGLLEQGSGHVVNTASTAGLLPYGFDRLPYTATKHAIVGLSEALALYLRPRGIGVSCLCPAGVATNIVEQIAFYGKPAPPRGPAFPVLDAESVGELVADGVLRDRFLILTAPQAADELREHGADIDAYLSRLTKDTP</sequence>
<dbReference type="STRING" id="1943.AQJ64_24660"/>
<protein>
    <submittedName>
        <fullName evidence="5">Short-chain dehydrogenase</fullName>
    </submittedName>
</protein>
<evidence type="ECO:0000256" key="3">
    <source>
        <dbReference type="RuleBase" id="RU000363"/>
    </source>
</evidence>
<dbReference type="Proteomes" id="UP000052982">
    <property type="component" value="Unassembled WGS sequence"/>
</dbReference>
<name>A0A101SVE8_9ACTN</name>
<evidence type="ECO:0000256" key="2">
    <source>
        <dbReference type="ARBA" id="ARBA00023002"/>
    </source>
</evidence>
<reference evidence="5 6" key="1">
    <citation type="submission" date="2015-10" db="EMBL/GenBank/DDBJ databases">
        <title>Draft genome sequence of Streptomyces griseoruber DSM 40281, type strain for the species Streptomyces griseoruber.</title>
        <authorList>
            <person name="Ruckert C."/>
            <person name="Winkler A."/>
            <person name="Kalinowski J."/>
            <person name="Kampfer P."/>
            <person name="Glaeser S."/>
        </authorList>
    </citation>
    <scope>NUCLEOTIDE SEQUENCE [LARGE SCALE GENOMIC DNA]</scope>
    <source>
        <strain evidence="5 6">DSM 40281</strain>
    </source>
</reference>
<proteinExistence type="inferred from homology"/>
<dbReference type="InterPro" id="IPR036291">
    <property type="entry name" value="NAD(P)-bd_dom_sf"/>
</dbReference>
<dbReference type="InterPro" id="IPR002347">
    <property type="entry name" value="SDR_fam"/>
</dbReference>
<dbReference type="Gene3D" id="3.40.50.720">
    <property type="entry name" value="NAD(P)-binding Rossmann-like Domain"/>
    <property type="match status" value="1"/>
</dbReference>
<feature type="domain" description="Ketoreductase" evidence="4">
    <location>
        <begin position="8"/>
        <end position="188"/>
    </location>
</feature>
<dbReference type="InterPro" id="IPR057326">
    <property type="entry name" value="KR_dom"/>
</dbReference>
<organism evidence="5 6">
    <name type="scientific">Streptomyces griseoruber</name>
    <dbReference type="NCBI Taxonomy" id="1943"/>
    <lineage>
        <taxon>Bacteria</taxon>
        <taxon>Bacillati</taxon>
        <taxon>Actinomycetota</taxon>
        <taxon>Actinomycetes</taxon>
        <taxon>Kitasatosporales</taxon>
        <taxon>Streptomycetaceae</taxon>
        <taxon>Streptomyces</taxon>
    </lineage>
</organism>
<evidence type="ECO:0000313" key="5">
    <source>
        <dbReference type="EMBL" id="KUN80781.1"/>
    </source>
</evidence>
<evidence type="ECO:0000259" key="4">
    <source>
        <dbReference type="SMART" id="SM00822"/>
    </source>
</evidence>
<dbReference type="SMART" id="SM00822">
    <property type="entry name" value="PKS_KR"/>
    <property type="match status" value="1"/>
</dbReference>
<accession>A0A101SVE8</accession>
<keyword evidence="6" id="KW-1185">Reference proteome</keyword>